<sequence>MMPQSKYKMNRPKQPIAPSAITSYNRENRNPLVESDQEKFARKVIESADKQSIPLQEDTTLIKNLLEVDLGDSVPPQLYALIAEVLKLMEEIDD</sequence>
<feature type="region of interest" description="Disordered" evidence="1">
    <location>
        <begin position="1"/>
        <end position="29"/>
    </location>
</feature>
<dbReference type="Gene3D" id="3.40.1690.10">
    <property type="entry name" value="secretion proteins EscU"/>
    <property type="match status" value="1"/>
</dbReference>
<name>A0ABS4RGI7_9BACI</name>
<organism evidence="2 3">
    <name type="scientific">Cytobacillus eiseniae</name>
    <dbReference type="NCBI Taxonomy" id="762947"/>
    <lineage>
        <taxon>Bacteria</taxon>
        <taxon>Bacillati</taxon>
        <taxon>Bacillota</taxon>
        <taxon>Bacilli</taxon>
        <taxon>Bacillales</taxon>
        <taxon>Bacillaceae</taxon>
        <taxon>Cytobacillus</taxon>
    </lineage>
</organism>
<comment type="caution">
    <text evidence="2">The sequence shown here is derived from an EMBL/GenBank/DDBJ whole genome shotgun (WGS) entry which is preliminary data.</text>
</comment>
<evidence type="ECO:0000313" key="3">
    <source>
        <dbReference type="Proteomes" id="UP001519293"/>
    </source>
</evidence>
<dbReference type="EMBL" id="JAGIKZ010000014">
    <property type="protein sequence ID" value="MBP2242004.1"/>
    <property type="molecule type" value="Genomic_DNA"/>
</dbReference>
<keyword evidence="2" id="KW-0969">Cilium</keyword>
<accession>A0ABS4RGI7</accession>
<dbReference type="RefSeq" id="WP_066397768.1">
    <property type="nucleotide sequence ID" value="NZ_JAGIKZ010000014.1"/>
</dbReference>
<reference evidence="2 3" key="1">
    <citation type="submission" date="2021-03" db="EMBL/GenBank/DDBJ databases">
        <title>Genomic Encyclopedia of Type Strains, Phase IV (KMG-IV): sequencing the most valuable type-strain genomes for metagenomic binning, comparative biology and taxonomic classification.</title>
        <authorList>
            <person name="Goeker M."/>
        </authorList>
    </citation>
    <scope>NUCLEOTIDE SEQUENCE [LARGE SCALE GENOMIC DNA]</scope>
    <source>
        <strain evidence="2 3">DSM 26675</strain>
    </source>
</reference>
<keyword evidence="3" id="KW-1185">Reference proteome</keyword>
<dbReference type="Pfam" id="PF01312">
    <property type="entry name" value="Bac_export_2"/>
    <property type="match status" value="1"/>
</dbReference>
<gene>
    <name evidence="2" type="ORF">J2Z40_002577</name>
</gene>
<evidence type="ECO:0000256" key="1">
    <source>
        <dbReference type="SAM" id="MobiDB-lite"/>
    </source>
</evidence>
<evidence type="ECO:0000313" key="2">
    <source>
        <dbReference type="EMBL" id="MBP2242004.1"/>
    </source>
</evidence>
<protein>
    <submittedName>
        <fullName evidence="2">Flagellar biosynthesis protein</fullName>
    </submittedName>
</protein>
<dbReference type="InterPro" id="IPR006135">
    <property type="entry name" value="T3SS_substrate_exporter"/>
</dbReference>
<dbReference type="InterPro" id="IPR029025">
    <property type="entry name" value="T3SS_substrate_exporter_C"/>
</dbReference>
<dbReference type="Proteomes" id="UP001519293">
    <property type="component" value="Unassembled WGS sequence"/>
</dbReference>
<keyword evidence="2" id="KW-0966">Cell projection</keyword>
<proteinExistence type="predicted"/>
<dbReference type="SUPFAM" id="SSF160544">
    <property type="entry name" value="EscU C-terminal domain-like"/>
    <property type="match status" value="1"/>
</dbReference>
<keyword evidence="2" id="KW-0282">Flagellum</keyword>